<organism evidence="3 4">
    <name type="scientific">Leptobacterium flavescens</name>
    <dbReference type="NCBI Taxonomy" id="472055"/>
    <lineage>
        <taxon>Bacteria</taxon>
        <taxon>Pseudomonadati</taxon>
        <taxon>Bacteroidota</taxon>
        <taxon>Flavobacteriia</taxon>
        <taxon>Flavobacteriales</taxon>
        <taxon>Flavobacteriaceae</taxon>
        <taxon>Leptobacterium</taxon>
    </lineage>
</organism>
<accession>A0A6P0UMD7</accession>
<feature type="coiled-coil region" evidence="1">
    <location>
        <begin position="192"/>
        <end position="262"/>
    </location>
</feature>
<dbReference type="EMBL" id="JAABOO010000001">
    <property type="protein sequence ID" value="NER12203.1"/>
    <property type="molecule type" value="Genomic_DNA"/>
</dbReference>
<proteinExistence type="predicted"/>
<feature type="signal peptide" evidence="2">
    <location>
        <begin position="1"/>
        <end position="22"/>
    </location>
</feature>
<evidence type="ECO:0000256" key="1">
    <source>
        <dbReference type="SAM" id="Coils"/>
    </source>
</evidence>
<evidence type="ECO:0000313" key="4">
    <source>
        <dbReference type="Proteomes" id="UP000468581"/>
    </source>
</evidence>
<evidence type="ECO:0000313" key="3">
    <source>
        <dbReference type="EMBL" id="NER12203.1"/>
    </source>
</evidence>
<keyword evidence="1" id="KW-0175">Coiled coil</keyword>
<dbReference type="AlphaFoldDB" id="A0A6P0UMD7"/>
<name>A0A6P0UMD7_9FLAO</name>
<evidence type="ECO:0000256" key="2">
    <source>
        <dbReference type="SAM" id="SignalP"/>
    </source>
</evidence>
<sequence length="476" mass="55055">MKHLKTKQFSCFWIAVLSVVFAAIGQTQTKRYTENFKINGDAVIEINTSHTDIEFETWDRNEVAVEAIIEIEGVSKEEAQKYFENWDFEAVGNSSKVSISTKSGFNFRGLNIDTDFVFPQNFKIEIPDIDFEFPEINDIEFAPMVLELSEIPPLPPIPFHSFKSFNFDYEAYKKDGDAYLKKWRKEFNKEFDGEFKKELEEWKKEIEKYKGEREKRKVELKKRLEERKTELAKVKKDRKRHIEEARKKAAEAREKVKEQLKKANVYYFSGDEDKNIKIKKTIKIKMPKSAKLKMDVRHGEVKLAQNLKNIKATLSHTRLLADNIDGEYTDIEASYSPVIVQNWNYGRLKVNFVKEVELKNVKSLKLTSNSSDVYIGTIIDNSIINGSFGKLEVSKIGEGFSSLDVSLENTDARLVLPKTAYSFYCNGANSDIVYPEFLVVKVTDDYSNKLIKGYSKSKNADKSIYINAKYSDIVMQ</sequence>
<gene>
    <name evidence="3" type="ORF">GWK08_02000</name>
</gene>
<evidence type="ECO:0008006" key="5">
    <source>
        <dbReference type="Google" id="ProtNLM"/>
    </source>
</evidence>
<keyword evidence="2" id="KW-0732">Signal</keyword>
<reference evidence="3 4" key="1">
    <citation type="submission" date="2020-01" db="EMBL/GenBank/DDBJ databases">
        <title>Leptobacterium flavescens.</title>
        <authorList>
            <person name="Wang G."/>
        </authorList>
    </citation>
    <scope>NUCLEOTIDE SEQUENCE [LARGE SCALE GENOMIC DNA]</scope>
    <source>
        <strain evidence="3 4">KCTC 22160</strain>
    </source>
</reference>
<dbReference type="Proteomes" id="UP000468581">
    <property type="component" value="Unassembled WGS sequence"/>
</dbReference>
<dbReference type="RefSeq" id="WP_163605234.1">
    <property type="nucleotide sequence ID" value="NZ_JAABOO010000001.1"/>
</dbReference>
<protein>
    <recommendedName>
        <fullName evidence="5">DUF4097 family beta strand repeat protein</fullName>
    </recommendedName>
</protein>
<keyword evidence="4" id="KW-1185">Reference proteome</keyword>
<comment type="caution">
    <text evidence="3">The sequence shown here is derived from an EMBL/GenBank/DDBJ whole genome shotgun (WGS) entry which is preliminary data.</text>
</comment>
<feature type="chain" id="PRO_5026890469" description="DUF4097 family beta strand repeat protein" evidence="2">
    <location>
        <begin position="23"/>
        <end position="476"/>
    </location>
</feature>